<evidence type="ECO:0000313" key="3">
    <source>
        <dbReference type="EMBL" id="AWN43626.1"/>
    </source>
</evidence>
<feature type="compositionally biased region" description="Low complexity" evidence="1">
    <location>
        <begin position="63"/>
        <end position="77"/>
    </location>
</feature>
<keyword evidence="4" id="KW-1185">Reference proteome</keyword>
<organism evidence="3 4">
    <name type="scientific">Methylobacterium durans</name>
    <dbReference type="NCBI Taxonomy" id="2202825"/>
    <lineage>
        <taxon>Bacteria</taxon>
        <taxon>Pseudomonadati</taxon>
        <taxon>Pseudomonadota</taxon>
        <taxon>Alphaproteobacteria</taxon>
        <taxon>Hyphomicrobiales</taxon>
        <taxon>Methylobacteriaceae</taxon>
        <taxon>Methylobacterium</taxon>
    </lineage>
</organism>
<dbReference type="EMBL" id="CP029550">
    <property type="protein sequence ID" value="AWN43626.1"/>
    <property type="molecule type" value="Genomic_DNA"/>
</dbReference>
<evidence type="ECO:0000256" key="2">
    <source>
        <dbReference type="SAM" id="SignalP"/>
    </source>
</evidence>
<evidence type="ECO:0008006" key="5">
    <source>
        <dbReference type="Google" id="ProtNLM"/>
    </source>
</evidence>
<proteinExistence type="predicted"/>
<dbReference type="Proteomes" id="UP000245926">
    <property type="component" value="Chromosome"/>
</dbReference>
<reference evidence="4" key="1">
    <citation type="submission" date="2018-05" db="EMBL/GenBank/DDBJ databases">
        <title>Complete Genome Sequence of Methylobacterium sp. 17SD2-17.</title>
        <authorList>
            <person name="Srinivasan S."/>
        </authorList>
    </citation>
    <scope>NUCLEOTIDE SEQUENCE [LARGE SCALE GENOMIC DNA]</scope>
    <source>
        <strain evidence="4">17SD2-17</strain>
    </source>
</reference>
<gene>
    <name evidence="3" type="ORF">DK389_27870</name>
</gene>
<accession>A0A2U8WE90</accession>
<keyword evidence="2" id="KW-0732">Signal</keyword>
<name>A0A2U8WE90_9HYPH</name>
<dbReference type="AlphaFoldDB" id="A0A2U8WE90"/>
<sequence>MSTKTIALATGLALSLTGAAWAQTAAGGGSAEGNMNSPGSVKSNSEKAMERSTGSATGGTAVGGAPATTGTAGSTSGHSGGGNMSTGGTTGGTAAGAR</sequence>
<feature type="signal peptide" evidence="2">
    <location>
        <begin position="1"/>
        <end position="22"/>
    </location>
</feature>
<protein>
    <recommendedName>
        <fullName evidence="5">Oxidoreductase</fullName>
    </recommendedName>
</protein>
<feature type="chain" id="PRO_5015988470" description="Oxidoreductase" evidence="2">
    <location>
        <begin position="23"/>
        <end position="98"/>
    </location>
</feature>
<feature type="compositionally biased region" description="Polar residues" evidence="1">
    <location>
        <begin position="33"/>
        <end position="43"/>
    </location>
</feature>
<evidence type="ECO:0000313" key="4">
    <source>
        <dbReference type="Proteomes" id="UP000245926"/>
    </source>
</evidence>
<feature type="region of interest" description="Disordered" evidence="1">
    <location>
        <begin position="23"/>
        <end position="98"/>
    </location>
</feature>
<dbReference type="KEGG" id="mets:DK389_27870"/>
<dbReference type="RefSeq" id="WP_109894604.1">
    <property type="nucleotide sequence ID" value="NZ_CP029550.1"/>
</dbReference>
<evidence type="ECO:0000256" key="1">
    <source>
        <dbReference type="SAM" id="MobiDB-lite"/>
    </source>
</evidence>
<feature type="compositionally biased region" description="Gly residues" evidence="1">
    <location>
        <begin position="78"/>
        <end position="98"/>
    </location>
</feature>